<sequence>MERAHGRTTQGRARGAGRLAAIGVAVLALAILVGQSVEGIGAPVTGALLPSRAPQEEAPAATGGPEQRGAVGGLGSEFTGEAVLVHNPLYSTGRLAPLPCPAPALDVDDPESMRRFLDTVTDCLDQAWATQFARAGLDFQPPERVFWEEAGSSPCRDYPSAAGGFYCRASESVYIGVRDVVDKWHSSTDSVVYASLLAHEYGHHVQGEAGILDYYHERRRTESDPAEQSAWTRRSELQANCLAGVFLGSVSVTYPIGDAERRTLLDDAAVTADREGSTDAERTHGSARNSVLWLERGLDRQTPGACNTWAAESDLLQ</sequence>
<evidence type="ECO:0000313" key="6">
    <source>
        <dbReference type="Proteomes" id="UP000265719"/>
    </source>
</evidence>
<keyword evidence="3" id="KW-1133">Transmembrane helix</keyword>
<dbReference type="Proteomes" id="UP000265719">
    <property type="component" value="Chromosome"/>
</dbReference>
<proteinExistence type="predicted"/>
<dbReference type="GO" id="GO:0016020">
    <property type="term" value="C:membrane"/>
    <property type="evidence" value="ECO:0007669"/>
    <property type="project" value="UniProtKB-SubCell"/>
</dbReference>
<dbReference type="AlphaFoldDB" id="A0A399FVB2"/>
<keyword evidence="2" id="KW-0812">Transmembrane</keyword>
<dbReference type="PANTHER" id="PTHR30168:SF0">
    <property type="entry name" value="INNER MEMBRANE PROTEIN"/>
    <property type="match status" value="1"/>
</dbReference>
<dbReference type="KEGG" id="thao:NI17_018465"/>
<keyword evidence="4" id="KW-0472">Membrane</keyword>
<dbReference type="InterPro" id="IPR007343">
    <property type="entry name" value="Uncharacterised_pept_Zn_put"/>
</dbReference>
<dbReference type="EMBL" id="CP063196">
    <property type="protein sequence ID" value="UOE18749.1"/>
    <property type="molecule type" value="Genomic_DNA"/>
</dbReference>
<accession>A0A399FVB2</accession>
<name>A0A399FVB2_9ACTN</name>
<dbReference type="Pfam" id="PF04228">
    <property type="entry name" value="Zn_peptidase"/>
    <property type="match status" value="1"/>
</dbReference>
<protein>
    <submittedName>
        <fullName evidence="5">Neutral zinc metallopeptidase</fullName>
    </submittedName>
</protein>
<reference evidence="5" key="1">
    <citation type="submission" date="2020-10" db="EMBL/GenBank/DDBJ databases">
        <title>De novo genome project of the cellulose decomposer Thermobifida halotolerans type strain.</title>
        <authorList>
            <person name="Nagy I."/>
            <person name="Horvath B."/>
            <person name="Kukolya J."/>
            <person name="Nagy I."/>
            <person name="Orsini M."/>
        </authorList>
    </citation>
    <scope>NUCLEOTIDE SEQUENCE</scope>
    <source>
        <strain evidence="5">DSM 44931</strain>
    </source>
</reference>
<evidence type="ECO:0000256" key="1">
    <source>
        <dbReference type="ARBA" id="ARBA00004167"/>
    </source>
</evidence>
<comment type="subcellular location">
    <subcellularLocation>
        <location evidence="1">Membrane</location>
        <topology evidence="1">Single-pass membrane protein</topology>
    </subcellularLocation>
</comment>
<dbReference type="OrthoDB" id="9774900at2"/>
<keyword evidence="6" id="KW-1185">Reference proteome</keyword>
<dbReference type="PANTHER" id="PTHR30168">
    <property type="entry name" value="PUTATIVE MEMBRANE PROTEIN YPFJ"/>
    <property type="match status" value="1"/>
</dbReference>
<gene>
    <name evidence="5" type="ORF">NI17_018465</name>
</gene>
<evidence type="ECO:0000256" key="4">
    <source>
        <dbReference type="ARBA" id="ARBA00023136"/>
    </source>
</evidence>
<evidence type="ECO:0000313" key="5">
    <source>
        <dbReference type="EMBL" id="UOE18749.1"/>
    </source>
</evidence>
<evidence type="ECO:0000256" key="3">
    <source>
        <dbReference type="ARBA" id="ARBA00022989"/>
    </source>
</evidence>
<organism evidence="5 6">
    <name type="scientific">Thermobifida halotolerans</name>
    <dbReference type="NCBI Taxonomy" id="483545"/>
    <lineage>
        <taxon>Bacteria</taxon>
        <taxon>Bacillati</taxon>
        <taxon>Actinomycetota</taxon>
        <taxon>Actinomycetes</taxon>
        <taxon>Streptosporangiales</taxon>
        <taxon>Nocardiopsidaceae</taxon>
        <taxon>Thermobifida</taxon>
    </lineage>
</organism>
<evidence type="ECO:0000256" key="2">
    <source>
        <dbReference type="ARBA" id="ARBA00022692"/>
    </source>
</evidence>
<dbReference type="RefSeq" id="WP_068691199.1">
    <property type="nucleotide sequence ID" value="NZ_CP063196.1"/>
</dbReference>